<dbReference type="EMBL" id="ARZY01000012">
    <property type="protein sequence ID" value="EWH10421.1"/>
    <property type="molecule type" value="Genomic_DNA"/>
</dbReference>
<dbReference type="AlphaFoldDB" id="W7QES1"/>
<sequence length="216" mass="24907">MPRVRLIAGPNGSGKTTLFKTLQQHQDVHFGQYINPDDVADTLKGFKPTNSAKPLIDDDRYKAAQNICVGLRDKYLEQGLSLTYESVMSHASHLDYIKTANSKGFKTYLYYTCINDPDVNIERVSARVKTGGHPVPTDKIVKRYFASLEQLFEMASICHRAYFFDNSFTQELFAEKSENNLLKIDQSRYNQIAPIWFQEYVLSKWDKDLLRLIEYS</sequence>
<dbReference type="STRING" id="1328313.DS2_08108"/>
<dbReference type="InterPro" id="IPR027417">
    <property type="entry name" value="P-loop_NTPase"/>
</dbReference>
<proteinExistence type="predicted"/>
<comment type="caution">
    <text evidence="4">The sequence shown here is derived from an EMBL/GenBank/DDBJ whole genome shotgun (WGS) entry which is preliminary data.</text>
</comment>
<accession>W7QES1</accession>
<dbReference type="Pfam" id="PF06414">
    <property type="entry name" value="Zeta_toxin"/>
    <property type="match status" value="1"/>
</dbReference>
<evidence type="ECO:0000256" key="2">
    <source>
        <dbReference type="ARBA" id="ARBA00022840"/>
    </source>
</evidence>
<dbReference type="PANTHER" id="PTHR39206:SF1">
    <property type="entry name" value="SLL8004 PROTEIN"/>
    <property type="match status" value="1"/>
</dbReference>
<organism evidence="4 5">
    <name type="scientific">Catenovulum agarivorans DS-2</name>
    <dbReference type="NCBI Taxonomy" id="1328313"/>
    <lineage>
        <taxon>Bacteria</taxon>
        <taxon>Pseudomonadati</taxon>
        <taxon>Pseudomonadota</taxon>
        <taxon>Gammaproteobacteria</taxon>
        <taxon>Alteromonadales</taxon>
        <taxon>Alteromonadaceae</taxon>
        <taxon>Catenovulum</taxon>
    </lineage>
</organism>
<dbReference type="Gene3D" id="3.40.50.300">
    <property type="entry name" value="P-loop containing nucleotide triphosphate hydrolases"/>
    <property type="match status" value="1"/>
</dbReference>
<evidence type="ECO:0000313" key="5">
    <source>
        <dbReference type="Proteomes" id="UP000019276"/>
    </source>
</evidence>
<evidence type="ECO:0000256" key="1">
    <source>
        <dbReference type="ARBA" id="ARBA00022741"/>
    </source>
</evidence>
<evidence type="ECO:0000259" key="3">
    <source>
        <dbReference type="Pfam" id="PF06414"/>
    </source>
</evidence>
<keyword evidence="1" id="KW-0547">Nucleotide-binding</keyword>
<feature type="domain" description="Zeta toxin" evidence="3">
    <location>
        <begin position="2"/>
        <end position="156"/>
    </location>
</feature>
<gene>
    <name evidence="4" type="ORF">DS2_08108</name>
</gene>
<keyword evidence="5" id="KW-1185">Reference proteome</keyword>
<name>W7QES1_9ALTE</name>
<keyword evidence="2" id="KW-0067">ATP-binding</keyword>
<protein>
    <recommendedName>
        <fullName evidence="3">Zeta toxin domain-containing protein</fullName>
    </recommendedName>
</protein>
<dbReference type="PANTHER" id="PTHR39206">
    <property type="entry name" value="SLL8004 PROTEIN"/>
    <property type="match status" value="1"/>
</dbReference>
<dbReference type="eggNOG" id="COG4185">
    <property type="taxonomic scope" value="Bacteria"/>
</dbReference>
<evidence type="ECO:0000313" key="4">
    <source>
        <dbReference type="EMBL" id="EWH10421.1"/>
    </source>
</evidence>
<dbReference type="GO" id="GO:0005524">
    <property type="term" value="F:ATP binding"/>
    <property type="evidence" value="ECO:0007669"/>
    <property type="project" value="UniProtKB-KW"/>
</dbReference>
<dbReference type="InterPro" id="IPR010488">
    <property type="entry name" value="Zeta_toxin_domain"/>
</dbReference>
<dbReference type="RefSeq" id="WP_035014228.1">
    <property type="nucleotide sequence ID" value="NZ_ARZY01000012.1"/>
</dbReference>
<dbReference type="Proteomes" id="UP000019276">
    <property type="component" value="Unassembled WGS sequence"/>
</dbReference>
<reference evidence="4 5" key="1">
    <citation type="journal article" date="2014" name="Genome Announc.">
        <title>Draft Genome Sequence of the Agar-Degrading Bacterium Catenovulum sp. Strain DS-2, Isolated from Intestines of Haliotis diversicolor.</title>
        <authorList>
            <person name="Shan D."/>
            <person name="Li X."/>
            <person name="Gu Z."/>
            <person name="Wei G."/>
            <person name="Gao Z."/>
            <person name="Shao Z."/>
        </authorList>
    </citation>
    <scope>NUCLEOTIDE SEQUENCE [LARGE SCALE GENOMIC DNA]</scope>
    <source>
        <strain evidence="4 5">DS-2</strain>
    </source>
</reference>
<dbReference type="SUPFAM" id="SSF52540">
    <property type="entry name" value="P-loop containing nucleoside triphosphate hydrolases"/>
    <property type="match status" value="1"/>
</dbReference>
<dbReference type="OrthoDB" id="9791543at2"/>
<dbReference type="GO" id="GO:0016301">
    <property type="term" value="F:kinase activity"/>
    <property type="evidence" value="ECO:0007669"/>
    <property type="project" value="InterPro"/>
</dbReference>